<keyword evidence="2" id="KW-1133">Transmembrane helix</keyword>
<reference evidence="4" key="1">
    <citation type="journal article" date="2016" name="Nature">
        <title>The genome of the seagrass Zostera marina reveals angiosperm adaptation to the sea.</title>
        <authorList>
            <person name="Olsen J.L."/>
            <person name="Rouze P."/>
            <person name="Verhelst B."/>
            <person name="Lin Y.-C."/>
            <person name="Bayer T."/>
            <person name="Collen J."/>
            <person name="Dattolo E."/>
            <person name="De Paoli E."/>
            <person name="Dittami S."/>
            <person name="Maumus F."/>
            <person name="Michel G."/>
            <person name="Kersting A."/>
            <person name="Lauritano C."/>
            <person name="Lohaus R."/>
            <person name="Toepel M."/>
            <person name="Tonon T."/>
            <person name="Vanneste K."/>
            <person name="Amirebrahimi M."/>
            <person name="Brakel J."/>
            <person name="Bostroem C."/>
            <person name="Chovatia M."/>
            <person name="Grimwood J."/>
            <person name="Jenkins J.W."/>
            <person name="Jueterbock A."/>
            <person name="Mraz A."/>
            <person name="Stam W.T."/>
            <person name="Tice H."/>
            <person name="Bornberg-Bauer E."/>
            <person name="Green P.J."/>
            <person name="Pearson G.A."/>
            <person name="Procaccini G."/>
            <person name="Duarte C.M."/>
            <person name="Schmutz J."/>
            <person name="Reusch T.B.H."/>
            <person name="Van de Peer Y."/>
        </authorList>
    </citation>
    <scope>NUCLEOTIDE SEQUENCE [LARGE SCALE GENOMIC DNA]</scope>
    <source>
        <strain evidence="4">cv. Finnish</strain>
    </source>
</reference>
<comment type="caution">
    <text evidence="3">The sequence shown here is derived from an EMBL/GenBank/DDBJ whole genome shotgun (WGS) entry which is preliminary data.</text>
</comment>
<feature type="transmembrane region" description="Helical" evidence="2">
    <location>
        <begin position="319"/>
        <end position="338"/>
    </location>
</feature>
<proteinExistence type="predicted"/>
<feature type="transmembrane region" description="Helical" evidence="2">
    <location>
        <begin position="551"/>
        <end position="575"/>
    </location>
</feature>
<dbReference type="PANTHER" id="PTHR31170">
    <property type="entry name" value="BNAC04G53230D PROTEIN"/>
    <property type="match status" value="1"/>
</dbReference>
<keyword evidence="2" id="KW-0812">Transmembrane</keyword>
<organism evidence="3 4">
    <name type="scientific">Zostera marina</name>
    <name type="common">Eelgrass</name>
    <dbReference type="NCBI Taxonomy" id="29655"/>
    <lineage>
        <taxon>Eukaryota</taxon>
        <taxon>Viridiplantae</taxon>
        <taxon>Streptophyta</taxon>
        <taxon>Embryophyta</taxon>
        <taxon>Tracheophyta</taxon>
        <taxon>Spermatophyta</taxon>
        <taxon>Magnoliopsida</taxon>
        <taxon>Liliopsida</taxon>
        <taxon>Zosteraceae</taxon>
        <taxon>Zostera</taxon>
    </lineage>
</organism>
<feature type="region of interest" description="Disordered" evidence="1">
    <location>
        <begin position="1"/>
        <end position="29"/>
    </location>
</feature>
<keyword evidence="2" id="KW-0472">Membrane</keyword>
<dbReference type="PANTHER" id="PTHR31170:SF25">
    <property type="entry name" value="BNAA09G04570D PROTEIN"/>
    <property type="match status" value="1"/>
</dbReference>
<evidence type="ECO:0000313" key="3">
    <source>
        <dbReference type="EMBL" id="KMZ71516.1"/>
    </source>
</evidence>
<dbReference type="EMBL" id="LFYR01000671">
    <property type="protein sequence ID" value="KMZ71516.1"/>
    <property type="molecule type" value="Genomic_DNA"/>
</dbReference>
<keyword evidence="4" id="KW-1185">Reference proteome</keyword>
<feature type="transmembrane region" description="Helical" evidence="2">
    <location>
        <begin position="291"/>
        <end position="313"/>
    </location>
</feature>
<accession>A0A0K9PRB2</accession>
<sequence length="576" mass="67861">MASKTQMDDIELREHSQPEIHIAEEEEAPTNLVTPKISGEIKEEKLVSNDVVASIVNELITNDADIDCIEKLRPTETVTMCRVPEEIIGYDDNDRGYFNPKVISIGPYHSKNEVFYPMQNLKLRYLNDLLRRSTDNNRVEKYTKAIENQLVTEKAKYCEFAVCGISDAEFLKLLVLDGCFVVEFLLKYAERPIFTLPGIDVDLLRHDLVLIENQVPFSVLEIIHELTEYDYILELKEKCSIFDLAAYYISGRENLKDISHEIKEDGKMDHFLHLFYTILLMQYKRQSCSDLAMVFWVARVYVISPLMFVFLLIRFPLIIMVRLLYYLIMSVECLTFGFTKDHRPTEYRHYRNKLKNYPRVMTTIPTAKDANYAGMGFSSRNFLRPYNMFFACGEMINGMKEINDNFFTEFENMLFYEQIYGFKITEKEIVWEKIYKSHWLREFYERVSGNYLKLLRRRSSISTDAVYMSHLVKTDMDVEVLKRYGMLRTTTTTHGLKEIAEFFGKRRPWLVLPEKEVKFLTTQFEAINKFFNRSDRIRKAKLTKDYFKNPLIIFSFIGFIFLIALAVVQTVFTVIK</sequence>
<feature type="compositionally biased region" description="Basic and acidic residues" evidence="1">
    <location>
        <begin position="1"/>
        <end position="23"/>
    </location>
</feature>
<dbReference type="InterPro" id="IPR004158">
    <property type="entry name" value="DUF247_pln"/>
</dbReference>
<gene>
    <name evidence="3" type="ORF">ZOSMA_17G00710</name>
</gene>
<dbReference type="Pfam" id="PF03140">
    <property type="entry name" value="DUF247"/>
    <property type="match status" value="1"/>
</dbReference>
<dbReference type="Proteomes" id="UP000036987">
    <property type="component" value="Unassembled WGS sequence"/>
</dbReference>
<dbReference type="OrthoDB" id="1589813at2759"/>
<evidence type="ECO:0000256" key="2">
    <source>
        <dbReference type="SAM" id="Phobius"/>
    </source>
</evidence>
<evidence type="ECO:0000256" key="1">
    <source>
        <dbReference type="SAM" id="MobiDB-lite"/>
    </source>
</evidence>
<name>A0A0K9PRB2_ZOSMR</name>
<evidence type="ECO:0000313" key="4">
    <source>
        <dbReference type="Proteomes" id="UP000036987"/>
    </source>
</evidence>
<dbReference type="AlphaFoldDB" id="A0A0K9PRB2"/>
<protein>
    <submittedName>
        <fullName evidence="3">Uncharacterized protein</fullName>
    </submittedName>
</protein>